<dbReference type="Pfam" id="PF26355">
    <property type="entry name" value="HTH_VMAP-M9"/>
    <property type="match status" value="1"/>
</dbReference>
<dbReference type="InterPro" id="IPR050557">
    <property type="entry name" value="RTX_toxin/Mannuronan_C5-epim"/>
</dbReference>
<evidence type="ECO:0000313" key="5">
    <source>
        <dbReference type="EMBL" id="GET36271.1"/>
    </source>
</evidence>
<dbReference type="PRINTS" id="PR00313">
    <property type="entry name" value="CABNDNGRPT"/>
</dbReference>
<dbReference type="Gene3D" id="2.150.10.10">
    <property type="entry name" value="Serralysin-like metalloprotease, C-terminal"/>
    <property type="match status" value="2"/>
</dbReference>
<dbReference type="PANTHER" id="PTHR38340">
    <property type="entry name" value="S-LAYER PROTEIN"/>
    <property type="match status" value="1"/>
</dbReference>
<feature type="domain" description="vWA-MoxR associated protein N-terminal HTH" evidence="4">
    <location>
        <begin position="388"/>
        <end position="461"/>
    </location>
</feature>
<dbReference type="EMBL" id="BLAY01000011">
    <property type="protein sequence ID" value="GET36271.1"/>
    <property type="molecule type" value="Genomic_DNA"/>
</dbReference>
<dbReference type="Pfam" id="PF00353">
    <property type="entry name" value="HemolysinCabind"/>
    <property type="match status" value="3"/>
</dbReference>
<comment type="caution">
    <text evidence="5">The sequence shown here is derived from an EMBL/GenBank/DDBJ whole genome shotgun (WGS) entry which is preliminary data.</text>
</comment>
<dbReference type="InterPro" id="IPR001343">
    <property type="entry name" value="Hemolysn_Ca-bd"/>
</dbReference>
<gene>
    <name evidence="5" type="ORF">MiSe_10190</name>
</gene>
<evidence type="ECO:0000256" key="2">
    <source>
        <dbReference type="ARBA" id="ARBA00022525"/>
    </source>
</evidence>
<keyword evidence="6" id="KW-1185">Reference proteome</keyword>
<organism evidence="5 6">
    <name type="scientific">Microseira wollei NIES-4236</name>
    <dbReference type="NCBI Taxonomy" id="2530354"/>
    <lineage>
        <taxon>Bacteria</taxon>
        <taxon>Bacillati</taxon>
        <taxon>Cyanobacteriota</taxon>
        <taxon>Cyanophyceae</taxon>
        <taxon>Oscillatoriophycideae</taxon>
        <taxon>Aerosakkonematales</taxon>
        <taxon>Aerosakkonemataceae</taxon>
        <taxon>Microseira</taxon>
    </lineage>
</organism>
<comment type="subcellular location">
    <subcellularLocation>
        <location evidence="1">Secreted</location>
    </subcellularLocation>
</comment>
<feature type="region of interest" description="Disordered" evidence="3">
    <location>
        <begin position="1"/>
        <end position="20"/>
    </location>
</feature>
<dbReference type="AlphaFoldDB" id="A0AAV3X506"/>
<dbReference type="GO" id="GO:0005509">
    <property type="term" value="F:calcium ion binding"/>
    <property type="evidence" value="ECO:0007669"/>
    <property type="project" value="InterPro"/>
</dbReference>
<evidence type="ECO:0000313" key="6">
    <source>
        <dbReference type="Proteomes" id="UP001050975"/>
    </source>
</evidence>
<proteinExistence type="predicted"/>
<dbReference type="GO" id="GO:0005576">
    <property type="term" value="C:extracellular region"/>
    <property type="evidence" value="ECO:0007669"/>
    <property type="project" value="UniProtKB-SubCell"/>
</dbReference>
<accession>A0AAV3X506</accession>
<protein>
    <submittedName>
        <fullName evidence="5">Peptidase S1 and S6, chymotrypsin/Hap</fullName>
    </submittedName>
</protein>
<keyword evidence="2" id="KW-0964">Secreted</keyword>
<reference evidence="5" key="1">
    <citation type="submission" date="2019-10" db="EMBL/GenBank/DDBJ databases">
        <title>Draft genome sequece of Microseira wollei NIES-4236.</title>
        <authorList>
            <person name="Yamaguchi H."/>
            <person name="Suzuki S."/>
            <person name="Kawachi M."/>
        </authorList>
    </citation>
    <scope>NUCLEOTIDE SEQUENCE</scope>
    <source>
        <strain evidence="5">NIES-4236</strain>
    </source>
</reference>
<name>A0AAV3X506_9CYAN</name>
<dbReference type="InterPro" id="IPR011049">
    <property type="entry name" value="Serralysin-like_metalloprot_C"/>
</dbReference>
<dbReference type="PANTHER" id="PTHR38340:SF1">
    <property type="entry name" value="S-LAYER PROTEIN"/>
    <property type="match status" value="1"/>
</dbReference>
<evidence type="ECO:0000259" key="4">
    <source>
        <dbReference type="Pfam" id="PF26355"/>
    </source>
</evidence>
<dbReference type="Proteomes" id="UP001050975">
    <property type="component" value="Unassembled WGS sequence"/>
</dbReference>
<evidence type="ECO:0000256" key="1">
    <source>
        <dbReference type="ARBA" id="ARBA00004613"/>
    </source>
</evidence>
<evidence type="ECO:0000256" key="3">
    <source>
        <dbReference type="SAM" id="MobiDB-lite"/>
    </source>
</evidence>
<feature type="compositionally biased region" description="Polar residues" evidence="3">
    <location>
        <begin position="1"/>
        <end position="11"/>
    </location>
</feature>
<sequence length="461" mass="48216">MPGCVSQTESINQLTTQTTATEEPMTNTTAIQNLVNDLVKVNGIFGLYSYASAVDPATVLNNLTSKTSDELLDYLEQACVSSTTISNFENIFSQSNGTSLLTSLLSTYNGGFSYNINQGNSNLTGSTGNDLIVNIDDITGSLTGNAGNDLLLNASSASSTLKGGDGDDVLANLSTASSTLEGGSGNDLLVSISTATSTLNGDAGNDTLINLGYNAQMSGGDGADVLVGWDGNDTLTGGNGADNLSGGAGADKLTGGSGNDTVTGGGGADTFQFSAEYGITSWQKIGFFKFPIKFGWQNRSGIDVIKDFNASQGDIIEIDTNSSSSAATLRSNLSFNASTGQLSFAGNVVATLEGVTSFNTSSVQFMLQTVWECETEPLSIANTDMQSLENALAFIEEAVYKHSGEPLTDLQKLILRAAWEGNQKTYSQIAAEYNYSDKYLQQVVGPKLWQLISNALGQKVT</sequence>
<dbReference type="InterPro" id="IPR018511">
    <property type="entry name" value="Hemolysin-typ_Ca-bd_CS"/>
</dbReference>
<dbReference type="PROSITE" id="PS00330">
    <property type="entry name" value="HEMOLYSIN_CALCIUM"/>
    <property type="match status" value="2"/>
</dbReference>
<dbReference type="InterPro" id="IPR058651">
    <property type="entry name" value="HTH_VMAP-M9"/>
</dbReference>
<dbReference type="SUPFAM" id="SSF51120">
    <property type="entry name" value="beta-Roll"/>
    <property type="match status" value="2"/>
</dbReference>